<dbReference type="PANTHER" id="PTHR35800">
    <property type="entry name" value="PROTEIN JAG"/>
    <property type="match status" value="1"/>
</dbReference>
<dbReference type="PANTHER" id="PTHR35800:SF1">
    <property type="entry name" value="RNA-BINDING PROTEIN KHPB"/>
    <property type="match status" value="1"/>
</dbReference>
<feature type="domain" description="R3H" evidence="1">
    <location>
        <begin position="89"/>
        <end position="155"/>
    </location>
</feature>
<dbReference type="Pfam" id="PF01424">
    <property type="entry name" value="R3H"/>
    <property type="match status" value="1"/>
</dbReference>
<evidence type="ECO:0000313" key="3">
    <source>
        <dbReference type="Proteomes" id="UP000178099"/>
    </source>
</evidence>
<dbReference type="InterPro" id="IPR015946">
    <property type="entry name" value="KH_dom-like_a/b"/>
</dbReference>
<dbReference type="InterPro" id="IPR001374">
    <property type="entry name" value="R3H_dom"/>
</dbReference>
<protein>
    <recommendedName>
        <fullName evidence="1">R3H domain-containing protein</fullName>
    </recommendedName>
</protein>
<gene>
    <name evidence="2" type="ORF">A3D67_02690</name>
</gene>
<dbReference type="Proteomes" id="UP000178099">
    <property type="component" value="Unassembled WGS sequence"/>
</dbReference>
<dbReference type="InterPro" id="IPR036867">
    <property type="entry name" value="R3H_dom_sf"/>
</dbReference>
<dbReference type="CDD" id="cd02644">
    <property type="entry name" value="R3H_jag"/>
    <property type="match status" value="1"/>
</dbReference>
<dbReference type="PROSITE" id="PS51061">
    <property type="entry name" value="R3H"/>
    <property type="match status" value="1"/>
</dbReference>
<dbReference type="GO" id="GO:0003723">
    <property type="term" value="F:RNA binding"/>
    <property type="evidence" value="ECO:0007669"/>
    <property type="project" value="InterPro"/>
</dbReference>
<dbReference type="InterPro" id="IPR039247">
    <property type="entry name" value="KhpB"/>
</dbReference>
<dbReference type="SUPFAM" id="SSF82708">
    <property type="entry name" value="R3H domain"/>
    <property type="match status" value="1"/>
</dbReference>
<reference evidence="2 3" key="1">
    <citation type="journal article" date="2016" name="Nat. Commun.">
        <title>Thousands of microbial genomes shed light on interconnected biogeochemical processes in an aquifer system.</title>
        <authorList>
            <person name="Anantharaman K."/>
            <person name="Brown C.T."/>
            <person name="Hug L.A."/>
            <person name="Sharon I."/>
            <person name="Castelle C.J."/>
            <person name="Probst A.J."/>
            <person name="Thomas B.C."/>
            <person name="Singh A."/>
            <person name="Wilkins M.J."/>
            <person name="Karaoz U."/>
            <person name="Brodie E.L."/>
            <person name="Williams K.H."/>
            <person name="Hubbard S.S."/>
            <person name="Banfield J.F."/>
        </authorList>
    </citation>
    <scope>NUCLEOTIDE SEQUENCE [LARGE SCALE GENOMIC DNA]</scope>
</reference>
<organism evidence="2 3">
    <name type="scientific">Candidatus Lloydbacteria bacterium RIFCSPHIGHO2_02_FULL_51_22</name>
    <dbReference type="NCBI Taxonomy" id="1798663"/>
    <lineage>
        <taxon>Bacteria</taxon>
        <taxon>Candidatus Lloydiibacteriota</taxon>
    </lineage>
</organism>
<name>A0A1G2DDJ5_9BACT</name>
<proteinExistence type="predicted"/>
<accession>A0A1G2DDJ5</accession>
<comment type="caution">
    <text evidence="2">The sequence shown here is derived from an EMBL/GenBank/DDBJ whole genome shotgun (WGS) entry which is preliminary data.</text>
</comment>
<dbReference type="Gene3D" id="3.30.300.20">
    <property type="match status" value="1"/>
</dbReference>
<dbReference type="AlphaFoldDB" id="A0A1G2DDJ5"/>
<evidence type="ECO:0000313" key="2">
    <source>
        <dbReference type="EMBL" id="OGZ10858.1"/>
    </source>
</evidence>
<dbReference type="SMART" id="SM00393">
    <property type="entry name" value="R3H"/>
    <property type="match status" value="1"/>
</dbReference>
<dbReference type="InterPro" id="IPR034079">
    <property type="entry name" value="R3H_KhpB"/>
</dbReference>
<sequence length="161" mass="18607">METGFIKQTVEALFSKMLARAQFEKISDLTDDGLLTLDFSTEEPHLLVGTEGKTILALNHIVRKIFEKECEKREWKKMSFLVDINGYQKKRIQELKNRAQVMAERARFFKSSVECAPMNPYERMIVHSFFTNIADIQTESVGVGKDRRVVIKYVEQLGISL</sequence>
<evidence type="ECO:0000259" key="1">
    <source>
        <dbReference type="PROSITE" id="PS51061"/>
    </source>
</evidence>
<dbReference type="EMBL" id="MHLN01000031">
    <property type="protein sequence ID" value="OGZ10858.1"/>
    <property type="molecule type" value="Genomic_DNA"/>
</dbReference>
<dbReference type="Gene3D" id="3.30.1370.50">
    <property type="entry name" value="R3H-like domain"/>
    <property type="match status" value="1"/>
</dbReference>